<evidence type="ECO:0000313" key="1">
    <source>
        <dbReference type="EMBL" id="KAE9359045.1"/>
    </source>
</evidence>
<name>A0A6G0SJ55_9STRA</name>
<dbReference type="Proteomes" id="UP000486351">
    <property type="component" value="Unassembled WGS sequence"/>
</dbReference>
<sequence>MFSFSGLTCIVSCVSTYSEDDSKDTRTTVLRRSLFSAVWPPNSYQLVGICGLR</sequence>
<comment type="caution">
    <text evidence="1">The sequence shown here is derived from an EMBL/GenBank/DDBJ whole genome shotgun (WGS) entry which is preliminary data.</text>
</comment>
<dbReference type="EMBL" id="QXFY01000065">
    <property type="protein sequence ID" value="KAE9359045.1"/>
    <property type="molecule type" value="Genomic_DNA"/>
</dbReference>
<dbReference type="AlphaFoldDB" id="A0A6G0SJ55"/>
<accession>A0A6G0SJ55</accession>
<reference evidence="1 2" key="1">
    <citation type="submission" date="2018-09" db="EMBL/GenBank/DDBJ databases">
        <title>Genomic investigation of the strawberry pathogen Phytophthora fragariae indicates pathogenicity is determined by transcriptional variation in three key races.</title>
        <authorList>
            <person name="Adams T.M."/>
            <person name="Armitage A.D."/>
            <person name="Sobczyk M.K."/>
            <person name="Bates H.J."/>
            <person name="Dunwell J.M."/>
            <person name="Nellist C.F."/>
            <person name="Harrison R.J."/>
        </authorList>
    </citation>
    <scope>NUCLEOTIDE SEQUENCE [LARGE SCALE GENOMIC DNA]</scope>
    <source>
        <strain evidence="1 2">NOV-77</strain>
    </source>
</reference>
<protein>
    <submittedName>
        <fullName evidence="1">Uncharacterized protein</fullName>
    </submittedName>
</protein>
<gene>
    <name evidence="1" type="ORF">PF008_g2404</name>
</gene>
<organism evidence="1 2">
    <name type="scientific">Phytophthora fragariae</name>
    <dbReference type="NCBI Taxonomy" id="53985"/>
    <lineage>
        <taxon>Eukaryota</taxon>
        <taxon>Sar</taxon>
        <taxon>Stramenopiles</taxon>
        <taxon>Oomycota</taxon>
        <taxon>Peronosporomycetes</taxon>
        <taxon>Peronosporales</taxon>
        <taxon>Peronosporaceae</taxon>
        <taxon>Phytophthora</taxon>
    </lineage>
</organism>
<proteinExistence type="predicted"/>
<evidence type="ECO:0000313" key="2">
    <source>
        <dbReference type="Proteomes" id="UP000486351"/>
    </source>
</evidence>